<dbReference type="STRING" id="1166340.SAMN05192583_1588"/>
<protein>
    <submittedName>
        <fullName evidence="2">Uncharacterized protein</fullName>
    </submittedName>
</protein>
<keyword evidence="1" id="KW-0812">Transmembrane</keyword>
<proteinExistence type="predicted"/>
<accession>A0A1H8CHN7</accession>
<evidence type="ECO:0000313" key="3">
    <source>
        <dbReference type="Proteomes" id="UP000199206"/>
    </source>
</evidence>
<feature type="transmembrane region" description="Helical" evidence="1">
    <location>
        <begin position="80"/>
        <end position="98"/>
    </location>
</feature>
<feature type="transmembrane region" description="Helical" evidence="1">
    <location>
        <begin position="6"/>
        <end position="23"/>
    </location>
</feature>
<gene>
    <name evidence="2" type="ORF">SAMN05192583_1588</name>
</gene>
<keyword evidence="3" id="KW-1185">Reference proteome</keyword>
<organism evidence="2 3">
    <name type="scientific">Sphingomonas gellani</name>
    <dbReference type="NCBI Taxonomy" id="1166340"/>
    <lineage>
        <taxon>Bacteria</taxon>
        <taxon>Pseudomonadati</taxon>
        <taxon>Pseudomonadota</taxon>
        <taxon>Alphaproteobacteria</taxon>
        <taxon>Sphingomonadales</taxon>
        <taxon>Sphingomonadaceae</taxon>
        <taxon>Sphingomonas</taxon>
    </lineage>
</organism>
<feature type="transmembrane region" description="Helical" evidence="1">
    <location>
        <begin position="104"/>
        <end position="127"/>
    </location>
</feature>
<dbReference type="Proteomes" id="UP000199206">
    <property type="component" value="Unassembled WGS sequence"/>
</dbReference>
<keyword evidence="1" id="KW-0472">Membrane</keyword>
<keyword evidence="1" id="KW-1133">Transmembrane helix</keyword>
<evidence type="ECO:0000313" key="2">
    <source>
        <dbReference type="EMBL" id="SEM93778.1"/>
    </source>
</evidence>
<dbReference type="AlphaFoldDB" id="A0A1H8CHN7"/>
<dbReference type="EMBL" id="FOCF01000003">
    <property type="protein sequence ID" value="SEM93778.1"/>
    <property type="molecule type" value="Genomic_DNA"/>
</dbReference>
<reference evidence="3" key="1">
    <citation type="submission" date="2016-10" db="EMBL/GenBank/DDBJ databases">
        <authorList>
            <person name="Varghese N."/>
            <person name="Submissions S."/>
        </authorList>
    </citation>
    <scope>NUCLEOTIDE SEQUENCE [LARGE SCALE GENOMIC DNA]</scope>
    <source>
        <strain evidence="3">S6-262</strain>
    </source>
</reference>
<name>A0A1H8CHN7_9SPHN</name>
<dbReference type="RefSeq" id="WP_244501481.1">
    <property type="nucleotide sequence ID" value="NZ_FOCF01000003.1"/>
</dbReference>
<sequence length="166" mass="18329">MLWYIYGFWIALAALFAAAYRFGGRTERQVATMYLAAAIGTLVLRPALAMRWRDVEPAILLVDVLLALGMMRLGIRSGKIWILTASALQILSSLAHLARAMDPTLWWFGYQLMEEAGSYPMLVLLAIGICQHHSRKQGQVVASAVPSRNDLSAWQAAPTPTEPRSG</sequence>
<evidence type="ECO:0000256" key="1">
    <source>
        <dbReference type="SAM" id="Phobius"/>
    </source>
</evidence>